<dbReference type="AlphaFoldDB" id="A0A6I4HVP1"/>
<reference evidence="2 3" key="1">
    <citation type="submission" date="2020-12" db="EMBL/GenBank/DDBJ databases">
        <title>HMF7856_wgs.fasta genome submission.</title>
        <authorList>
            <person name="Kang H."/>
            <person name="Kim H."/>
            <person name="Joh K."/>
        </authorList>
    </citation>
    <scope>NUCLEOTIDE SEQUENCE [LARGE SCALE GENOMIC DNA]</scope>
    <source>
        <strain evidence="2 3">HMF7856</strain>
    </source>
</reference>
<dbReference type="GO" id="GO:0000160">
    <property type="term" value="P:phosphorelay signal transduction system"/>
    <property type="evidence" value="ECO:0007669"/>
    <property type="project" value="InterPro"/>
</dbReference>
<gene>
    <name evidence="2" type="ORF">GO620_006025</name>
</gene>
<dbReference type="PANTHER" id="PTHR44591">
    <property type="entry name" value="STRESS RESPONSE REGULATOR PROTEIN 1"/>
    <property type="match status" value="1"/>
</dbReference>
<proteinExistence type="predicted"/>
<dbReference type="Proteomes" id="UP000429232">
    <property type="component" value="Chromosome"/>
</dbReference>
<sequence>MNKTLLICDDDAGIVDMLEMMFEGTGYNIIPVLDSLQVMDVIEKQKPDVLILDLWMPVLSGDQVLKTLRSNSETKDLPVIVVSASRDGEKIAREAGATDYVSKPFDMDLLMTKVDKFAGAA</sequence>
<dbReference type="InterPro" id="IPR050595">
    <property type="entry name" value="Bact_response_regulator"/>
</dbReference>
<dbReference type="InterPro" id="IPR001789">
    <property type="entry name" value="Sig_transdc_resp-reg_receiver"/>
</dbReference>
<dbReference type="SUPFAM" id="SSF52172">
    <property type="entry name" value="CheY-like"/>
    <property type="match status" value="1"/>
</dbReference>
<evidence type="ECO:0000256" key="1">
    <source>
        <dbReference type="ARBA" id="ARBA00022553"/>
    </source>
</evidence>
<accession>A0A6I4HVP1</accession>
<keyword evidence="3" id="KW-1185">Reference proteome</keyword>
<dbReference type="InterPro" id="IPR011006">
    <property type="entry name" value="CheY-like_superfamily"/>
</dbReference>
<name>A0A6I4HVP1_9SPHI</name>
<dbReference type="RefSeq" id="WP_157523580.1">
    <property type="nucleotide sequence ID" value="NZ_CP066775.1"/>
</dbReference>
<dbReference type="EMBL" id="CP066775">
    <property type="protein sequence ID" value="QQL51006.1"/>
    <property type="molecule type" value="Genomic_DNA"/>
</dbReference>
<dbReference type="SMART" id="SM00448">
    <property type="entry name" value="REC"/>
    <property type="match status" value="1"/>
</dbReference>
<dbReference type="PANTHER" id="PTHR44591:SF3">
    <property type="entry name" value="RESPONSE REGULATORY DOMAIN-CONTAINING PROTEIN"/>
    <property type="match status" value="1"/>
</dbReference>
<dbReference type="Pfam" id="PF00072">
    <property type="entry name" value="Response_reg"/>
    <property type="match status" value="1"/>
</dbReference>
<evidence type="ECO:0000313" key="2">
    <source>
        <dbReference type="EMBL" id="QQL51006.1"/>
    </source>
</evidence>
<evidence type="ECO:0000313" key="3">
    <source>
        <dbReference type="Proteomes" id="UP000429232"/>
    </source>
</evidence>
<organism evidence="2 3">
    <name type="scientific">Mucilaginibacter ginkgonis</name>
    <dbReference type="NCBI Taxonomy" id="2682091"/>
    <lineage>
        <taxon>Bacteria</taxon>
        <taxon>Pseudomonadati</taxon>
        <taxon>Bacteroidota</taxon>
        <taxon>Sphingobacteriia</taxon>
        <taxon>Sphingobacteriales</taxon>
        <taxon>Sphingobacteriaceae</taxon>
        <taxon>Mucilaginibacter</taxon>
    </lineage>
</organism>
<dbReference type="KEGG" id="mgik:GO620_006025"/>
<dbReference type="PROSITE" id="PS50110">
    <property type="entry name" value="RESPONSE_REGULATORY"/>
    <property type="match status" value="1"/>
</dbReference>
<dbReference type="Gene3D" id="3.40.50.2300">
    <property type="match status" value="1"/>
</dbReference>
<keyword evidence="1" id="KW-0597">Phosphoprotein</keyword>
<protein>
    <submittedName>
        <fullName evidence="2">Response regulator transcription factor</fullName>
    </submittedName>
</protein>